<gene>
    <name evidence="2" type="ORF">BIW53_12600</name>
</gene>
<feature type="domain" description="JmjC" evidence="1">
    <location>
        <begin position="99"/>
        <end position="263"/>
    </location>
</feature>
<name>A0A1S1N4E7_9GAMM</name>
<dbReference type="OrthoDB" id="479699at2"/>
<dbReference type="AlphaFoldDB" id="A0A1S1N4E7"/>
<dbReference type="Gene3D" id="2.60.120.10">
    <property type="entry name" value="Jelly Rolls"/>
    <property type="match status" value="1"/>
</dbReference>
<dbReference type="EMBL" id="MNAN01000032">
    <property type="protein sequence ID" value="OHU94856.1"/>
    <property type="molecule type" value="Genomic_DNA"/>
</dbReference>
<sequence>MKLKEVTLEEFLAKKTEFVLQAQPVKIKNAYPQMGSNLLDNLCEELAANAKQSQIHYLTCGSETAGRYFYNEQLNGFNFTVASSSLAQFFSLLNAQSSKPNKQYYAAQAIPVEAVFSKQVMSEICHPVLANNADVRMWIGNQCNTAAHFDFSENVAIVLAGRRKFTLFPPETIGDLYVGPINCTPGGTPISLVDVSAPDLQRFPRYANALEHAIEVDVDSGEGIYIPNLWWHSVQSLSDINILINYWWKQESTRQDKPFESMLYLMSFMPSLPLEQRKAWQSFFNHFVFRTEDSSLAHLPTDLHDLSANITEEDREKVREWFKSLI</sequence>
<keyword evidence="3" id="KW-1185">Reference proteome</keyword>
<reference evidence="2 3" key="1">
    <citation type="submission" date="2016-10" db="EMBL/GenBank/DDBJ databases">
        <title>Pseudoalteromonas amylolytica sp. nov., isolated from the surface seawater.</title>
        <authorList>
            <person name="Wu Y.-H."/>
            <person name="Cheng H."/>
            <person name="Jin X.-B."/>
            <person name="Wang C.-S."/>
            <person name="Xu X.-W."/>
        </authorList>
    </citation>
    <scope>NUCLEOTIDE SEQUENCE [LARGE SCALE GENOMIC DNA]</scope>
    <source>
        <strain evidence="2 3">JCM 12483</strain>
    </source>
</reference>
<evidence type="ECO:0000313" key="2">
    <source>
        <dbReference type="EMBL" id="OHU94856.1"/>
    </source>
</evidence>
<dbReference type="RefSeq" id="WP_070992373.1">
    <property type="nucleotide sequence ID" value="NZ_CBCSHD010000007.1"/>
</dbReference>
<dbReference type="SUPFAM" id="SSF51197">
    <property type="entry name" value="Clavaminate synthase-like"/>
    <property type="match status" value="1"/>
</dbReference>
<organism evidence="2 3">
    <name type="scientific">Pseudoalteromonas byunsanensis</name>
    <dbReference type="NCBI Taxonomy" id="327939"/>
    <lineage>
        <taxon>Bacteria</taxon>
        <taxon>Pseudomonadati</taxon>
        <taxon>Pseudomonadota</taxon>
        <taxon>Gammaproteobacteria</taxon>
        <taxon>Alteromonadales</taxon>
        <taxon>Pseudoalteromonadaceae</taxon>
        <taxon>Pseudoalteromonas</taxon>
    </lineage>
</organism>
<dbReference type="PANTHER" id="PTHR12461:SF105">
    <property type="entry name" value="HYPOXIA-INDUCIBLE FACTOR 1-ALPHA INHIBITOR"/>
    <property type="match status" value="1"/>
</dbReference>
<evidence type="ECO:0000259" key="1">
    <source>
        <dbReference type="PROSITE" id="PS51184"/>
    </source>
</evidence>
<dbReference type="InterPro" id="IPR003347">
    <property type="entry name" value="JmjC_dom"/>
</dbReference>
<dbReference type="Proteomes" id="UP000180253">
    <property type="component" value="Unassembled WGS sequence"/>
</dbReference>
<dbReference type="PANTHER" id="PTHR12461">
    <property type="entry name" value="HYPOXIA-INDUCIBLE FACTOR 1 ALPHA INHIBITOR-RELATED"/>
    <property type="match status" value="1"/>
</dbReference>
<accession>A0A1S1N4E7</accession>
<dbReference type="PROSITE" id="PS51184">
    <property type="entry name" value="JMJC"/>
    <property type="match status" value="1"/>
</dbReference>
<protein>
    <recommendedName>
        <fullName evidence="1">JmjC domain-containing protein</fullName>
    </recommendedName>
</protein>
<dbReference type="Pfam" id="PF13621">
    <property type="entry name" value="Cupin_8"/>
    <property type="match status" value="1"/>
</dbReference>
<dbReference type="InterPro" id="IPR014710">
    <property type="entry name" value="RmlC-like_jellyroll"/>
</dbReference>
<comment type="caution">
    <text evidence="2">The sequence shown here is derived from an EMBL/GenBank/DDBJ whole genome shotgun (WGS) entry which is preliminary data.</text>
</comment>
<dbReference type="InterPro" id="IPR041667">
    <property type="entry name" value="Cupin_8"/>
</dbReference>
<proteinExistence type="predicted"/>
<evidence type="ECO:0000313" key="3">
    <source>
        <dbReference type="Proteomes" id="UP000180253"/>
    </source>
</evidence>
<dbReference type="SMART" id="SM00558">
    <property type="entry name" value="JmjC"/>
    <property type="match status" value="1"/>
</dbReference>
<dbReference type="STRING" id="327939.BIW53_12600"/>